<dbReference type="GO" id="GO:0016020">
    <property type="term" value="C:membrane"/>
    <property type="evidence" value="ECO:0007669"/>
    <property type="project" value="InterPro"/>
</dbReference>
<evidence type="ECO:0000256" key="1">
    <source>
        <dbReference type="SAM" id="Phobius"/>
    </source>
</evidence>
<keyword evidence="1" id="KW-0472">Membrane</keyword>
<proteinExistence type="predicted"/>
<keyword evidence="1" id="KW-1133">Transmembrane helix</keyword>
<name>A0A4R4E1S5_9BACT</name>
<dbReference type="InterPro" id="IPR050640">
    <property type="entry name" value="Bact_2-comp_sensor_kinase"/>
</dbReference>
<feature type="transmembrane region" description="Helical" evidence="1">
    <location>
        <begin position="122"/>
        <end position="143"/>
    </location>
</feature>
<dbReference type="OrthoDB" id="9792992at2"/>
<feature type="transmembrane region" description="Helical" evidence="1">
    <location>
        <begin position="97"/>
        <end position="115"/>
    </location>
</feature>
<dbReference type="Proteomes" id="UP000295164">
    <property type="component" value="Unassembled WGS sequence"/>
</dbReference>
<accession>A0A4R4E1S5</accession>
<comment type="caution">
    <text evidence="3">The sequence shown here is derived from an EMBL/GenBank/DDBJ whole genome shotgun (WGS) entry which is preliminary data.</text>
</comment>
<organism evidence="3 4">
    <name type="scientific">Flaviaesturariibacter aridisoli</name>
    <dbReference type="NCBI Taxonomy" id="2545761"/>
    <lineage>
        <taxon>Bacteria</taxon>
        <taxon>Pseudomonadati</taxon>
        <taxon>Bacteroidota</taxon>
        <taxon>Chitinophagia</taxon>
        <taxon>Chitinophagales</taxon>
        <taxon>Chitinophagaceae</taxon>
        <taxon>Flaviaestuariibacter</taxon>
    </lineage>
</organism>
<reference evidence="3 4" key="1">
    <citation type="submission" date="2019-03" db="EMBL/GenBank/DDBJ databases">
        <authorList>
            <person name="Kim M.K.M."/>
        </authorList>
    </citation>
    <scope>NUCLEOTIDE SEQUENCE [LARGE SCALE GENOMIC DNA]</scope>
    <source>
        <strain evidence="3 4">17J68-15</strain>
    </source>
</reference>
<dbReference type="SUPFAM" id="SSF55874">
    <property type="entry name" value="ATPase domain of HSP90 chaperone/DNA topoisomerase II/histidine kinase"/>
    <property type="match status" value="1"/>
</dbReference>
<dbReference type="EMBL" id="SKFH01000007">
    <property type="protein sequence ID" value="TCZ73329.1"/>
    <property type="molecule type" value="Genomic_DNA"/>
</dbReference>
<feature type="transmembrane region" description="Helical" evidence="1">
    <location>
        <begin position="67"/>
        <end position="85"/>
    </location>
</feature>
<evidence type="ECO:0000313" key="3">
    <source>
        <dbReference type="EMBL" id="TCZ73329.1"/>
    </source>
</evidence>
<protein>
    <recommendedName>
        <fullName evidence="2">Signal transduction histidine kinase internal region domain-containing protein</fullName>
    </recommendedName>
</protein>
<evidence type="ECO:0000313" key="4">
    <source>
        <dbReference type="Proteomes" id="UP000295164"/>
    </source>
</evidence>
<keyword evidence="1" id="KW-0812">Transmembrane</keyword>
<dbReference type="AlphaFoldDB" id="A0A4R4E1S5"/>
<dbReference type="PANTHER" id="PTHR34220:SF7">
    <property type="entry name" value="SENSOR HISTIDINE KINASE YPDA"/>
    <property type="match status" value="1"/>
</dbReference>
<dbReference type="PANTHER" id="PTHR34220">
    <property type="entry name" value="SENSOR HISTIDINE KINASE YPDA"/>
    <property type="match status" value="1"/>
</dbReference>
<dbReference type="InterPro" id="IPR036890">
    <property type="entry name" value="HATPase_C_sf"/>
</dbReference>
<dbReference type="InterPro" id="IPR010559">
    <property type="entry name" value="Sig_transdc_His_kin_internal"/>
</dbReference>
<gene>
    <name evidence="3" type="ORF">E0486_06560</name>
</gene>
<evidence type="ECO:0000259" key="2">
    <source>
        <dbReference type="Pfam" id="PF06580"/>
    </source>
</evidence>
<feature type="domain" description="Signal transduction histidine kinase internal region" evidence="2">
    <location>
        <begin position="207"/>
        <end position="286"/>
    </location>
</feature>
<dbReference type="GO" id="GO:0000155">
    <property type="term" value="F:phosphorelay sensor kinase activity"/>
    <property type="evidence" value="ECO:0007669"/>
    <property type="project" value="InterPro"/>
</dbReference>
<dbReference type="Pfam" id="PF06580">
    <property type="entry name" value="His_kinase"/>
    <property type="match status" value="1"/>
</dbReference>
<keyword evidence="4" id="KW-1185">Reference proteome</keyword>
<sequence length="400" mass="45060">MFRVKIAKRITRAGEPVQTAGLELQTAGAIGAAGNGKCGEAPILLPLPPNAALMKSTFHLPRKRTTYLAYLLGYVLLFSLVQGLPARDFSTALINELLSLPPKLLFVFLVVEVLMGRVWGRWRVFVPAYVLLILVAALFQRLIDNYLILPYLLTHWKPEALLSVPPFLYNVVKLQFVVTLPACARLLQIVAVERSAAQTARAEKLQAELAVLRHQFHPHFLFNVLNSLYAQVLEGSERAPGLVLRLSEMMRYHVYEAGDRPVRLSREVHYLQSYIALQQARFGSRLSLSVDFSGPVDDVLIEPLLLLPFIENGFKHALRAEPGADGWITLYISVEEQWMTLRMENSRPERDTPAENGAGGFGLRNVQRRLDLLYPSRHVLEIVPEPDRFFVLLKICLHAA</sequence>